<dbReference type="InterPro" id="IPR010998">
    <property type="entry name" value="Integrase_recombinase_N"/>
</dbReference>
<keyword evidence="2" id="KW-0238">DNA-binding</keyword>
<protein>
    <recommendedName>
        <fullName evidence="5">Tyr recombinase domain-containing protein</fullName>
    </recommendedName>
</protein>
<dbReference type="RefSeq" id="WP_296949900.1">
    <property type="nucleotide sequence ID" value="NZ_LT599021.1"/>
</dbReference>
<dbReference type="InterPro" id="IPR025269">
    <property type="entry name" value="SAM-like_dom"/>
</dbReference>
<comment type="similarity">
    <text evidence="1">Belongs to the 'phage' integrase family.</text>
</comment>
<reference evidence="6" key="1">
    <citation type="submission" date="2016-04" db="EMBL/GenBank/DDBJ databases">
        <authorList>
            <person name="Evans L.H."/>
            <person name="Alamgir A."/>
            <person name="Owens N."/>
            <person name="Weber N.D."/>
            <person name="Virtaneva K."/>
            <person name="Barbian K."/>
            <person name="Babar A."/>
            <person name="Rosenke K."/>
        </authorList>
    </citation>
    <scope>NUCLEOTIDE SEQUENCE</scope>
    <source>
        <strain evidence="6">86-2</strain>
    </source>
</reference>
<dbReference type="GO" id="GO:0006310">
    <property type="term" value="P:DNA recombination"/>
    <property type="evidence" value="ECO:0007669"/>
    <property type="project" value="UniProtKB-KW"/>
</dbReference>
<dbReference type="CDD" id="cd01185">
    <property type="entry name" value="INTN1_C_like"/>
    <property type="match status" value="1"/>
</dbReference>
<dbReference type="Gene3D" id="1.10.443.10">
    <property type="entry name" value="Intergrase catalytic core"/>
    <property type="match status" value="1"/>
</dbReference>
<dbReference type="Gene3D" id="1.10.150.130">
    <property type="match status" value="1"/>
</dbReference>
<dbReference type="GO" id="GO:0015074">
    <property type="term" value="P:DNA integration"/>
    <property type="evidence" value="ECO:0007669"/>
    <property type="project" value="InterPro"/>
</dbReference>
<sequence length="418" mass="47590">MSEVKVSFYLKRNEEKADGTVPVLGRIRIGKSMVQFSAKVSVPVSLWDTKPGRAIGKSKTALSVNTLLDKICVAVHSSYKELLSRKDNISARDVKNAFQGIASEQDTLIKYFEAHNEAYEKTVGIKHAVGTYKRFLTSLGHLRRFMRKKYNIADIPFQAMTPSFVADYDYYLRIELRLANSTIINTIVHLRKIVKLAINDGLIRMDPFTGYEFITSPLVPKSLTAQELKILIKAKLSRPNLNFIRDMFLFSAFTGVAFSDMRNLTEKNIAQAEDGVWWIHTHRQKTGTPCHIPLLEIPLELIEKYRGLGKDGKLFPMISCSKTNIYLKRIAKECTINKLITFHQARHSYASVVTLSQGVPIDTVRELLGHRDWRATRIYAQVNNEKIGKDMRSLNKRLSGKFSMPDNNEMSNDLSINK</sequence>
<dbReference type="SUPFAM" id="SSF56349">
    <property type="entry name" value="DNA breaking-rejoining enzymes"/>
    <property type="match status" value="1"/>
</dbReference>
<dbReference type="Pfam" id="PF13102">
    <property type="entry name" value="Phage_int_SAM_5"/>
    <property type="match status" value="1"/>
</dbReference>
<dbReference type="Pfam" id="PF00589">
    <property type="entry name" value="Phage_integrase"/>
    <property type="match status" value="1"/>
</dbReference>
<proteinExistence type="inferred from homology"/>
<dbReference type="InterPro" id="IPR002104">
    <property type="entry name" value="Integrase_catalytic"/>
</dbReference>
<dbReference type="PANTHER" id="PTHR30349:SF64">
    <property type="entry name" value="PROPHAGE INTEGRASE INTD-RELATED"/>
    <property type="match status" value="1"/>
</dbReference>
<dbReference type="AlphaFoldDB" id="A0A212JTH1"/>
<accession>A0A212JTH1</accession>
<feature type="region of interest" description="Disordered" evidence="4">
    <location>
        <begin position="398"/>
        <end position="418"/>
    </location>
</feature>
<gene>
    <name evidence="6" type="ORF">KL86DYS2_12301</name>
</gene>
<evidence type="ECO:0000259" key="5">
    <source>
        <dbReference type="PROSITE" id="PS51898"/>
    </source>
</evidence>
<organism evidence="6">
    <name type="scientific">uncultured Dysgonomonas sp</name>
    <dbReference type="NCBI Taxonomy" id="206096"/>
    <lineage>
        <taxon>Bacteria</taxon>
        <taxon>Pseudomonadati</taxon>
        <taxon>Bacteroidota</taxon>
        <taxon>Bacteroidia</taxon>
        <taxon>Bacteroidales</taxon>
        <taxon>Dysgonomonadaceae</taxon>
        <taxon>Dysgonomonas</taxon>
        <taxon>environmental samples</taxon>
    </lineage>
</organism>
<dbReference type="PANTHER" id="PTHR30349">
    <property type="entry name" value="PHAGE INTEGRASE-RELATED"/>
    <property type="match status" value="1"/>
</dbReference>
<evidence type="ECO:0000256" key="3">
    <source>
        <dbReference type="ARBA" id="ARBA00023172"/>
    </source>
</evidence>
<dbReference type="GO" id="GO:0003677">
    <property type="term" value="F:DNA binding"/>
    <property type="evidence" value="ECO:0007669"/>
    <property type="project" value="UniProtKB-KW"/>
</dbReference>
<evidence type="ECO:0000256" key="2">
    <source>
        <dbReference type="ARBA" id="ARBA00023125"/>
    </source>
</evidence>
<feature type="compositionally biased region" description="Polar residues" evidence="4">
    <location>
        <begin position="405"/>
        <end position="418"/>
    </location>
</feature>
<dbReference type="InterPro" id="IPR013762">
    <property type="entry name" value="Integrase-like_cat_sf"/>
</dbReference>
<feature type="domain" description="Tyr recombinase" evidence="5">
    <location>
        <begin position="218"/>
        <end position="392"/>
    </location>
</feature>
<dbReference type="Pfam" id="PF17293">
    <property type="entry name" value="Arm-DNA-bind_5"/>
    <property type="match status" value="1"/>
</dbReference>
<dbReference type="PROSITE" id="PS51898">
    <property type="entry name" value="TYR_RECOMBINASE"/>
    <property type="match status" value="1"/>
</dbReference>
<evidence type="ECO:0000256" key="1">
    <source>
        <dbReference type="ARBA" id="ARBA00008857"/>
    </source>
</evidence>
<evidence type="ECO:0000313" key="6">
    <source>
        <dbReference type="EMBL" id="SBW02677.1"/>
    </source>
</evidence>
<dbReference type="EMBL" id="FLUL01000001">
    <property type="protein sequence ID" value="SBW02677.1"/>
    <property type="molecule type" value="Genomic_DNA"/>
</dbReference>
<dbReference type="InterPro" id="IPR035386">
    <property type="entry name" value="Arm-DNA-bind_5"/>
</dbReference>
<keyword evidence="3" id="KW-0233">DNA recombination</keyword>
<evidence type="ECO:0000256" key="4">
    <source>
        <dbReference type="SAM" id="MobiDB-lite"/>
    </source>
</evidence>
<dbReference type="InterPro" id="IPR011010">
    <property type="entry name" value="DNA_brk_join_enz"/>
</dbReference>
<name>A0A212JTH1_9BACT</name>
<dbReference type="InterPro" id="IPR050090">
    <property type="entry name" value="Tyrosine_recombinase_XerCD"/>
</dbReference>